<sequence>MIDLPKEFTANGSMIVLGDSEPVNTPLQIIGENLNGDRLDVKQNDEELAVSAWCINTDNTELQEARVAQLEAQNRLLENRDRILEATTTAVNALLTIENFDRAVNTALKVIGESLDCDRVSVIENFAHPSQPLHCWKMLYEWDSPDTVSQISHPDEAQGSYEEGGIAEWYERIKQGQNLSYLLEEMPEPFRSGQAALGVKVLHVVPIFVEGQCWGVFGFDDCREAKRRGSAELALLKTVAACIGSAIARQRIQQAEQKRTVELAKVNQELQQRDRLLSVVAQITKNLLETEDIDVAIPTALQAIGQVANISRVQLILERQNPATQKLQHWVTYEWVAEGITPQINHPTMAAIDNDDAEVMVIELHAGRSIWRIVDHLPDTIRVQFESIGVKSSGGVPLFIEGRYIGCVAFDDCLTPRHWSQQEIDVLTAAAEGIGAALHRKQLVERLITERARFAEERVAELSKANTALKNSLDRLAADSELDTFLGHVILEIKHQLSAQRAHLFLYDPPSHTLRLHLGSETDEVLPKNQLQDIEPFLDPIPADITGAWKIMVQTKQPLEFAIWENAHPEHWPVALEWHRTRGHQTAMCIPLILGDIALGFLGLAFQQKATLKPEDFELAQALAHQGTLAIQLTRLAEEAKQAAILKEQKKAAKEQIAELVRANESLRGCVNRLADEPDLETFWEHILLEASAQAKSYAAALFLYNETSDTKIMKRYVREGRVLPIKTSAELEQFRVPVTGNLLSFWKEALLRGEAIFFNLDDWNQQVDSGIKWHRSQGHRSIVRVPLILGSRPLGFIGLCFREPRTSLPENIELIMALAQQATLAIHLTHLGEQSRQAAILEERNRMAREIHDTLAQAFTGVIVQLGAASRIVPSELAEVLAHITQARDLAREGLAEARHSVNALRPQILETSNLPKAFNRFVAQMSASIDTQIICNIIGEIYPLSVDIENNLLRIGQEALTNAIKYAFASEIKIELVYEPTQFILRVKDNGQGFDTDSLSTVKGFGLMGIKERSDRTGAHLTIQSIPGEGTEITVLINRG</sequence>
<dbReference type="SUPFAM" id="SSF55781">
    <property type="entry name" value="GAF domain-like"/>
    <property type="match status" value="4"/>
</dbReference>
<dbReference type="InterPro" id="IPR050482">
    <property type="entry name" value="Sensor_HK_TwoCompSys"/>
</dbReference>
<keyword evidence="2 6" id="KW-0418">Kinase</keyword>
<accession>A0A8J6ZMN3</accession>
<keyword evidence="4" id="KW-0175">Coiled coil</keyword>
<dbReference type="Pfam" id="PF07730">
    <property type="entry name" value="HisKA_3"/>
    <property type="match status" value="1"/>
</dbReference>
<dbReference type="GO" id="GO:0016020">
    <property type="term" value="C:membrane"/>
    <property type="evidence" value="ECO:0007669"/>
    <property type="project" value="InterPro"/>
</dbReference>
<feature type="domain" description="Histidine kinase" evidence="5">
    <location>
        <begin position="954"/>
        <end position="1042"/>
    </location>
</feature>
<keyword evidence="7" id="KW-1185">Reference proteome</keyword>
<dbReference type="GO" id="GO:0046983">
    <property type="term" value="F:protein dimerization activity"/>
    <property type="evidence" value="ECO:0007669"/>
    <property type="project" value="InterPro"/>
</dbReference>
<dbReference type="InterPro" id="IPR011712">
    <property type="entry name" value="Sig_transdc_His_kin_sub3_dim/P"/>
</dbReference>
<dbReference type="Pfam" id="PF13185">
    <property type="entry name" value="GAF_2"/>
    <property type="match status" value="1"/>
</dbReference>
<dbReference type="RefSeq" id="WP_193914081.1">
    <property type="nucleotide sequence ID" value="NZ_JADEXS020000001.1"/>
</dbReference>
<evidence type="ECO:0000256" key="2">
    <source>
        <dbReference type="ARBA" id="ARBA00022777"/>
    </source>
</evidence>
<evidence type="ECO:0000313" key="6">
    <source>
        <dbReference type="EMBL" id="MBE9021801.1"/>
    </source>
</evidence>
<evidence type="ECO:0000259" key="5">
    <source>
        <dbReference type="PROSITE" id="PS50109"/>
    </source>
</evidence>
<feature type="coiled-coil region" evidence="4">
    <location>
        <begin position="452"/>
        <end position="479"/>
    </location>
</feature>
<evidence type="ECO:0000256" key="4">
    <source>
        <dbReference type="SAM" id="Coils"/>
    </source>
</evidence>
<name>A0A8J6ZMN3_DESMC</name>
<dbReference type="InterPro" id="IPR003594">
    <property type="entry name" value="HATPase_dom"/>
</dbReference>
<protein>
    <submittedName>
        <fullName evidence="6">GAF domain-containing sensor histidine kinase</fullName>
    </submittedName>
</protein>
<dbReference type="SMART" id="SM00387">
    <property type="entry name" value="HATPase_c"/>
    <property type="match status" value="1"/>
</dbReference>
<feature type="coiled-coil region" evidence="4">
    <location>
        <begin position="60"/>
        <end position="87"/>
    </location>
</feature>
<dbReference type="PROSITE" id="PS50109">
    <property type="entry name" value="HIS_KIN"/>
    <property type="match status" value="1"/>
</dbReference>
<dbReference type="PANTHER" id="PTHR24421:SF62">
    <property type="entry name" value="SENSORY TRANSDUCTION HISTIDINE KINASE"/>
    <property type="match status" value="1"/>
</dbReference>
<evidence type="ECO:0000256" key="3">
    <source>
        <dbReference type="ARBA" id="ARBA00023012"/>
    </source>
</evidence>
<evidence type="ECO:0000313" key="7">
    <source>
        <dbReference type="Proteomes" id="UP000622533"/>
    </source>
</evidence>
<evidence type="ECO:0000256" key="1">
    <source>
        <dbReference type="ARBA" id="ARBA00022679"/>
    </source>
</evidence>
<gene>
    <name evidence="6" type="ORF">IQ276_04790</name>
</gene>
<dbReference type="InterPro" id="IPR029016">
    <property type="entry name" value="GAF-like_dom_sf"/>
</dbReference>
<dbReference type="InterPro" id="IPR036890">
    <property type="entry name" value="HATPase_C_sf"/>
</dbReference>
<comment type="caution">
    <text evidence="6">The sequence shown here is derived from an EMBL/GenBank/DDBJ whole genome shotgun (WGS) entry which is preliminary data.</text>
</comment>
<feature type="coiled-coil region" evidence="4">
    <location>
        <begin position="636"/>
        <end position="666"/>
    </location>
</feature>
<reference evidence="6" key="1">
    <citation type="submission" date="2020-10" db="EMBL/GenBank/DDBJ databases">
        <authorList>
            <person name="Castelo-Branco R."/>
            <person name="Eusebio N."/>
            <person name="Adriana R."/>
            <person name="Vieira A."/>
            <person name="Brugerolle De Fraissinette N."/>
            <person name="Rezende De Castro R."/>
            <person name="Schneider M.P."/>
            <person name="Vasconcelos V."/>
            <person name="Leao P.N."/>
        </authorList>
    </citation>
    <scope>NUCLEOTIDE SEQUENCE</scope>
    <source>
        <strain evidence="6">LEGE 12446</strain>
    </source>
</reference>
<proteinExistence type="predicted"/>
<dbReference type="InterPro" id="IPR005467">
    <property type="entry name" value="His_kinase_dom"/>
</dbReference>
<dbReference type="PANTHER" id="PTHR24421">
    <property type="entry name" value="NITRATE/NITRITE SENSOR PROTEIN NARX-RELATED"/>
    <property type="match status" value="1"/>
</dbReference>
<dbReference type="Pfam" id="PF01590">
    <property type="entry name" value="GAF"/>
    <property type="match status" value="3"/>
</dbReference>
<dbReference type="Proteomes" id="UP000622533">
    <property type="component" value="Unassembled WGS sequence"/>
</dbReference>
<dbReference type="GO" id="GO:0000155">
    <property type="term" value="F:phosphorelay sensor kinase activity"/>
    <property type="evidence" value="ECO:0007669"/>
    <property type="project" value="InterPro"/>
</dbReference>
<dbReference type="Pfam" id="PF02518">
    <property type="entry name" value="HATPase_c"/>
    <property type="match status" value="1"/>
</dbReference>
<dbReference type="Gene3D" id="3.30.565.10">
    <property type="entry name" value="Histidine kinase-like ATPase, C-terminal domain"/>
    <property type="match status" value="1"/>
</dbReference>
<dbReference type="Gene3D" id="1.20.5.1930">
    <property type="match status" value="1"/>
</dbReference>
<keyword evidence="3" id="KW-0902">Two-component regulatory system</keyword>
<dbReference type="SUPFAM" id="SSF55874">
    <property type="entry name" value="ATPase domain of HSP90 chaperone/DNA topoisomerase II/histidine kinase"/>
    <property type="match status" value="1"/>
</dbReference>
<dbReference type="Gene3D" id="3.30.450.40">
    <property type="match status" value="4"/>
</dbReference>
<dbReference type="SMART" id="SM00065">
    <property type="entry name" value="GAF"/>
    <property type="match status" value="4"/>
</dbReference>
<dbReference type="EMBL" id="JADEXS010000039">
    <property type="protein sequence ID" value="MBE9021801.1"/>
    <property type="molecule type" value="Genomic_DNA"/>
</dbReference>
<organism evidence="6 7">
    <name type="scientific">Desmonostoc muscorum LEGE 12446</name>
    <dbReference type="NCBI Taxonomy" id="1828758"/>
    <lineage>
        <taxon>Bacteria</taxon>
        <taxon>Bacillati</taxon>
        <taxon>Cyanobacteriota</taxon>
        <taxon>Cyanophyceae</taxon>
        <taxon>Nostocales</taxon>
        <taxon>Nostocaceae</taxon>
        <taxon>Desmonostoc</taxon>
    </lineage>
</organism>
<dbReference type="CDD" id="cd16917">
    <property type="entry name" value="HATPase_UhpB-NarQ-NarX-like"/>
    <property type="match status" value="1"/>
</dbReference>
<dbReference type="AlphaFoldDB" id="A0A8J6ZMN3"/>
<dbReference type="InterPro" id="IPR003018">
    <property type="entry name" value="GAF"/>
</dbReference>
<keyword evidence="1" id="KW-0808">Transferase</keyword>